<accession>A0A316D596</accession>
<name>A0A316D596_9BACL</name>
<evidence type="ECO:0000313" key="1">
    <source>
        <dbReference type="EMBL" id="PWK05305.1"/>
    </source>
</evidence>
<dbReference type="InterPro" id="IPR008767">
    <property type="entry name" value="Phage_SPP1_head-tail_adaptor"/>
</dbReference>
<comment type="caution">
    <text evidence="1">The sequence shown here is derived from an EMBL/GenBank/DDBJ whole genome shotgun (WGS) entry which is preliminary data.</text>
</comment>
<dbReference type="AlphaFoldDB" id="A0A316D596"/>
<gene>
    <name evidence="1" type="ORF">C7459_12454</name>
</gene>
<keyword evidence="2" id="KW-1185">Reference proteome</keyword>
<dbReference type="Proteomes" id="UP000245634">
    <property type="component" value="Unassembled WGS sequence"/>
</dbReference>
<dbReference type="OrthoDB" id="9808209at2"/>
<dbReference type="NCBIfam" id="TIGR01563">
    <property type="entry name" value="gp16_SPP1"/>
    <property type="match status" value="1"/>
</dbReference>
<organism evidence="1 2">
    <name type="scientific">Tumebacillus permanentifrigoris</name>
    <dbReference type="NCBI Taxonomy" id="378543"/>
    <lineage>
        <taxon>Bacteria</taxon>
        <taxon>Bacillati</taxon>
        <taxon>Bacillota</taxon>
        <taxon>Bacilli</taxon>
        <taxon>Bacillales</taxon>
        <taxon>Alicyclobacillaceae</taxon>
        <taxon>Tumebacillus</taxon>
    </lineage>
</organism>
<proteinExistence type="predicted"/>
<dbReference type="Pfam" id="PF05521">
    <property type="entry name" value="Phage_HCP"/>
    <property type="match status" value="1"/>
</dbReference>
<dbReference type="Gene3D" id="2.40.10.270">
    <property type="entry name" value="Bacteriophage SPP1 head-tail adaptor protein"/>
    <property type="match status" value="1"/>
</dbReference>
<dbReference type="InterPro" id="IPR038666">
    <property type="entry name" value="SSP1_head-tail_sf"/>
</dbReference>
<evidence type="ECO:0000313" key="2">
    <source>
        <dbReference type="Proteomes" id="UP000245634"/>
    </source>
</evidence>
<reference evidence="1 2" key="1">
    <citation type="submission" date="2018-05" db="EMBL/GenBank/DDBJ databases">
        <title>Genomic Encyclopedia of Type Strains, Phase IV (KMG-IV): sequencing the most valuable type-strain genomes for metagenomic binning, comparative biology and taxonomic classification.</title>
        <authorList>
            <person name="Goeker M."/>
        </authorList>
    </citation>
    <scope>NUCLEOTIDE SEQUENCE [LARGE SCALE GENOMIC DNA]</scope>
    <source>
        <strain evidence="1 2">DSM 18773</strain>
    </source>
</reference>
<sequence>MKVGELNRRVTLQKNTVEWQDVVTVWAAVDPLSVQATIAARQADQPYTHKITIRYRDGVSTDMRVIYKRKVFEISAVIDKEESHRFLQLLCVELQIADAQMSQTCQIEPCTGYGRHSPEYGAPVATRCRINRQAASKDATGFFPVNTTIKSGDRVICDGHVYIVQHVAEDRGIANTAHKEVGLRGLSD</sequence>
<dbReference type="EMBL" id="QGGL01000024">
    <property type="protein sequence ID" value="PWK05305.1"/>
    <property type="molecule type" value="Genomic_DNA"/>
</dbReference>
<dbReference type="RefSeq" id="WP_109691174.1">
    <property type="nucleotide sequence ID" value="NZ_QGGL01000024.1"/>
</dbReference>
<protein>
    <submittedName>
        <fullName evidence="1">SPP1 family predicted phage head-tail adaptor</fullName>
    </submittedName>
</protein>